<accession>A0A0C2MFJ1</accession>
<proteinExistence type="predicted"/>
<name>A0A0C2MFJ1_THEKT</name>
<keyword evidence="2" id="KW-1185">Reference proteome</keyword>
<reference evidence="1 2" key="1">
    <citation type="journal article" date="2014" name="Genome Biol. Evol.">
        <title>The genome of the myxosporean Thelohanellus kitauei shows adaptations to nutrient acquisition within its fish host.</title>
        <authorList>
            <person name="Yang Y."/>
            <person name="Xiong J."/>
            <person name="Zhou Z."/>
            <person name="Huo F."/>
            <person name="Miao W."/>
            <person name="Ran C."/>
            <person name="Liu Y."/>
            <person name="Zhang J."/>
            <person name="Feng J."/>
            <person name="Wang M."/>
            <person name="Wang M."/>
            <person name="Wang L."/>
            <person name="Yao B."/>
        </authorList>
    </citation>
    <scope>NUCLEOTIDE SEQUENCE [LARGE SCALE GENOMIC DNA]</scope>
    <source>
        <strain evidence="1">Wuqing</strain>
    </source>
</reference>
<gene>
    <name evidence="1" type="ORF">RF11_01869</name>
</gene>
<dbReference type="EMBL" id="JWZT01004773">
    <property type="protein sequence ID" value="KII63119.1"/>
    <property type="molecule type" value="Genomic_DNA"/>
</dbReference>
<dbReference type="OrthoDB" id="9909311at2759"/>
<organism evidence="1 2">
    <name type="scientific">Thelohanellus kitauei</name>
    <name type="common">Myxosporean</name>
    <dbReference type="NCBI Taxonomy" id="669202"/>
    <lineage>
        <taxon>Eukaryota</taxon>
        <taxon>Metazoa</taxon>
        <taxon>Cnidaria</taxon>
        <taxon>Myxozoa</taxon>
        <taxon>Myxosporea</taxon>
        <taxon>Bivalvulida</taxon>
        <taxon>Platysporina</taxon>
        <taxon>Myxobolidae</taxon>
        <taxon>Thelohanellus</taxon>
    </lineage>
</organism>
<sequence>MAENSIQMHQEITETLKRHYYKLLLCGRLEAIDELKVRMSTIRNFFSKLKFIKENIKIMAQNAELIELYDFIQADRRYVTGAAQSQISCKREAGYTVWGKHAICFKTIYTSLPKEDALAHDSLERMTDKYYEKIELIY</sequence>
<dbReference type="AlphaFoldDB" id="A0A0C2MFJ1"/>
<evidence type="ECO:0000313" key="2">
    <source>
        <dbReference type="Proteomes" id="UP000031668"/>
    </source>
</evidence>
<dbReference type="Proteomes" id="UP000031668">
    <property type="component" value="Unassembled WGS sequence"/>
</dbReference>
<evidence type="ECO:0000313" key="1">
    <source>
        <dbReference type="EMBL" id="KII63119.1"/>
    </source>
</evidence>
<protein>
    <submittedName>
        <fullName evidence="1">Uncharacterized protein</fullName>
    </submittedName>
</protein>
<comment type="caution">
    <text evidence="1">The sequence shown here is derived from an EMBL/GenBank/DDBJ whole genome shotgun (WGS) entry which is preliminary data.</text>
</comment>